<reference evidence="1 2" key="1">
    <citation type="submission" date="2021-04" db="EMBL/GenBank/DDBJ databases">
        <authorList>
            <person name="De Guttry C."/>
            <person name="Zahm M."/>
            <person name="Klopp C."/>
            <person name="Cabau C."/>
            <person name="Louis A."/>
            <person name="Berthelot C."/>
            <person name="Parey E."/>
            <person name="Roest Crollius H."/>
            <person name="Montfort J."/>
            <person name="Robinson-Rechavi M."/>
            <person name="Bucao C."/>
            <person name="Bouchez O."/>
            <person name="Gislard M."/>
            <person name="Lluch J."/>
            <person name="Milhes M."/>
            <person name="Lampietro C."/>
            <person name="Lopez Roques C."/>
            <person name="Donnadieu C."/>
            <person name="Braasch I."/>
            <person name="Desvignes T."/>
            <person name="Postlethwait J."/>
            <person name="Bobe J."/>
            <person name="Wedekind C."/>
            <person name="Guiguen Y."/>
        </authorList>
    </citation>
    <scope>NUCLEOTIDE SEQUENCE [LARGE SCALE GENOMIC DNA]</scope>
    <source>
        <strain evidence="1">Cs_M1</strain>
        <tissue evidence="1">Blood</tissue>
    </source>
</reference>
<dbReference type="AlphaFoldDB" id="A0AAN8LJ46"/>
<dbReference type="Proteomes" id="UP001356427">
    <property type="component" value="Unassembled WGS sequence"/>
</dbReference>
<comment type="caution">
    <text evidence="1">The sequence shown here is derived from an EMBL/GenBank/DDBJ whole genome shotgun (WGS) entry which is preliminary data.</text>
</comment>
<evidence type="ECO:0000313" key="1">
    <source>
        <dbReference type="EMBL" id="KAK6304451.1"/>
    </source>
</evidence>
<organism evidence="1 2">
    <name type="scientific">Coregonus suidteri</name>
    <dbReference type="NCBI Taxonomy" id="861788"/>
    <lineage>
        <taxon>Eukaryota</taxon>
        <taxon>Metazoa</taxon>
        <taxon>Chordata</taxon>
        <taxon>Craniata</taxon>
        <taxon>Vertebrata</taxon>
        <taxon>Euteleostomi</taxon>
        <taxon>Actinopterygii</taxon>
        <taxon>Neopterygii</taxon>
        <taxon>Teleostei</taxon>
        <taxon>Protacanthopterygii</taxon>
        <taxon>Salmoniformes</taxon>
        <taxon>Salmonidae</taxon>
        <taxon>Coregoninae</taxon>
        <taxon>Coregonus</taxon>
    </lineage>
</organism>
<name>A0AAN8LJ46_9TELE</name>
<protein>
    <submittedName>
        <fullName evidence="1">Uncharacterized protein</fullName>
    </submittedName>
</protein>
<sequence length="85" mass="9795">MAEQTLEQYTYFVRDALCSIFGLNCSFYSKSIFKRTRHLSAVDPSQPRGENVSEFLPHPHFILMVDCFYYAQSVKHLAGPETCII</sequence>
<dbReference type="EMBL" id="JAGTTL010000023">
    <property type="protein sequence ID" value="KAK6304451.1"/>
    <property type="molecule type" value="Genomic_DNA"/>
</dbReference>
<accession>A0AAN8LJ46</accession>
<keyword evidence="2" id="KW-1185">Reference proteome</keyword>
<proteinExistence type="predicted"/>
<evidence type="ECO:0000313" key="2">
    <source>
        <dbReference type="Proteomes" id="UP001356427"/>
    </source>
</evidence>
<gene>
    <name evidence="1" type="ORF">J4Q44_G00250370</name>
</gene>